<keyword evidence="3 4" id="KW-0539">Nucleus</keyword>
<feature type="domain" description="HTH CENPB-type" evidence="6">
    <location>
        <begin position="66"/>
        <end position="138"/>
    </location>
</feature>
<dbReference type="OMA" id="FRISHEK"/>
<reference evidence="8" key="2">
    <citation type="journal article" date="2013" name="Nat. Genet.">
        <title>The draft genomes of soft-shell turtle and green sea turtle yield insights into the development and evolution of the turtle-specific body plan.</title>
        <authorList>
            <person name="Wang Z."/>
            <person name="Pascual-Anaya J."/>
            <person name="Zadissa A."/>
            <person name="Li W."/>
            <person name="Niimura Y."/>
            <person name="Huang Z."/>
            <person name="Li C."/>
            <person name="White S."/>
            <person name="Xiong Z."/>
            <person name="Fang D."/>
            <person name="Wang B."/>
            <person name="Ming Y."/>
            <person name="Chen Y."/>
            <person name="Zheng Y."/>
            <person name="Kuraku S."/>
            <person name="Pignatelli M."/>
            <person name="Herrero J."/>
            <person name="Beal K."/>
            <person name="Nozawa M."/>
            <person name="Li Q."/>
            <person name="Wang J."/>
            <person name="Zhang H."/>
            <person name="Yu L."/>
            <person name="Shigenobu S."/>
            <person name="Wang J."/>
            <person name="Liu J."/>
            <person name="Flicek P."/>
            <person name="Searle S."/>
            <person name="Wang J."/>
            <person name="Kuratani S."/>
            <person name="Yin Y."/>
            <person name="Aken B."/>
            <person name="Zhang G."/>
            <person name="Irie N."/>
        </authorList>
    </citation>
    <scope>NUCLEOTIDE SEQUENCE [LARGE SCALE GENOMIC DNA]</scope>
    <source>
        <strain evidence="8">Daiwa-1</strain>
    </source>
</reference>
<feature type="domain" description="HTH psq-type" evidence="5">
    <location>
        <begin position="1"/>
        <end position="51"/>
    </location>
</feature>
<dbReference type="PANTHER" id="PTHR19303:SF16">
    <property type="entry name" value="JERKY PROTEIN HOMOLOG-LIKE"/>
    <property type="match status" value="1"/>
</dbReference>
<proteinExistence type="predicted"/>
<keyword evidence="2 4" id="KW-0238">DNA-binding</keyword>
<feature type="DNA-binding region" description="H-T-H motif" evidence="4">
    <location>
        <begin position="27"/>
        <end position="47"/>
    </location>
</feature>
<dbReference type="Pfam" id="PF04218">
    <property type="entry name" value="CENP-B_N"/>
    <property type="match status" value="1"/>
</dbReference>
<dbReference type="AlphaFoldDB" id="K7FV16"/>
<evidence type="ECO:0000313" key="7">
    <source>
        <dbReference type="Ensembl" id="ENSPSIP00000011876.1"/>
    </source>
</evidence>
<evidence type="ECO:0000256" key="4">
    <source>
        <dbReference type="PROSITE-ProRule" id="PRU00320"/>
    </source>
</evidence>
<reference evidence="7" key="3">
    <citation type="submission" date="2025-08" db="UniProtKB">
        <authorList>
            <consortium name="Ensembl"/>
        </authorList>
    </citation>
    <scope>IDENTIFICATION</scope>
</reference>
<dbReference type="EMBL" id="AGCU01109842">
    <property type="status" value="NOT_ANNOTATED_CDS"/>
    <property type="molecule type" value="Genomic_DNA"/>
</dbReference>
<keyword evidence="8" id="KW-1185">Reference proteome</keyword>
<dbReference type="PROSITE" id="PS51253">
    <property type="entry name" value="HTH_CENPB"/>
    <property type="match status" value="1"/>
</dbReference>
<dbReference type="GO" id="GO:0005634">
    <property type="term" value="C:nucleus"/>
    <property type="evidence" value="ECO:0007669"/>
    <property type="project" value="UniProtKB-SubCell"/>
</dbReference>
<organism evidence="7 8">
    <name type="scientific">Pelodiscus sinensis</name>
    <name type="common">Chinese softshell turtle</name>
    <name type="synonym">Trionyx sinensis</name>
    <dbReference type="NCBI Taxonomy" id="13735"/>
    <lineage>
        <taxon>Eukaryota</taxon>
        <taxon>Metazoa</taxon>
        <taxon>Chordata</taxon>
        <taxon>Craniata</taxon>
        <taxon>Vertebrata</taxon>
        <taxon>Euteleostomi</taxon>
        <taxon>Archelosauria</taxon>
        <taxon>Testudinata</taxon>
        <taxon>Testudines</taxon>
        <taxon>Cryptodira</taxon>
        <taxon>Trionychia</taxon>
        <taxon>Trionychidae</taxon>
        <taxon>Pelodiscus</taxon>
    </lineage>
</organism>
<dbReference type="SMART" id="SM00674">
    <property type="entry name" value="CENPB"/>
    <property type="match status" value="1"/>
</dbReference>
<sequence length="529" mass="61134">AAKRRHKTLTIQEKVDLLKKLDAGASVKNLCKFYGVGSSTVYDIKKQKKQLCKFYAGCESRKGMENRRTMKEGKSVDLDTELIQWFRLRRSEGLNVSGPMLMEQAKVFHRQLQLPFECEYSQGWLHKFKRRHGITLHSAAAERLSTDQEAAEKFIEEFSKLVVNEKLSPEQVYNADETALCWSCIPKKTLATGNNIHSGMKELKERVTVLGSWNAAGTHKIKLLVIGKSLRPRAFSGIKVFPVEYRASKNGSITGQILRDWFEKTFVPQARQHCSSLGLDPNCKILLILDNCSAYPSADTLVKDDVFVLFLPPNCTSILHPQGQGILRSLTCRYRSEFLRKFLSDIHGNCNKSVVEIRMEYNLKDVIWGLAHAWDSIPRSILKKAWYKLWPELMFEDEGFRISHEKLLVNELVEYARSITNPDLKELNAENVEEWLDADKDFPVIHLFTDEEILEMRKNKDKFENNSEAEENHIMAEERISLDECIRLTTRLIAGLEQHNFISEQQIMNIHIIQSQLIREKQKYMKQPQ</sequence>
<evidence type="ECO:0000313" key="8">
    <source>
        <dbReference type="Proteomes" id="UP000007267"/>
    </source>
</evidence>
<evidence type="ECO:0000256" key="2">
    <source>
        <dbReference type="ARBA" id="ARBA00023125"/>
    </source>
</evidence>
<dbReference type="PROSITE" id="PS50960">
    <property type="entry name" value="HTH_PSQ"/>
    <property type="match status" value="1"/>
</dbReference>
<dbReference type="PANTHER" id="PTHR19303">
    <property type="entry name" value="TRANSPOSON"/>
    <property type="match status" value="1"/>
</dbReference>
<dbReference type="InterPro" id="IPR004875">
    <property type="entry name" value="DDE_SF_endonuclease_dom"/>
</dbReference>
<dbReference type="InterPro" id="IPR009057">
    <property type="entry name" value="Homeodomain-like_sf"/>
</dbReference>
<evidence type="ECO:0000259" key="5">
    <source>
        <dbReference type="PROSITE" id="PS50960"/>
    </source>
</evidence>
<dbReference type="eggNOG" id="KOG3105">
    <property type="taxonomic scope" value="Eukaryota"/>
</dbReference>
<evidence type="ECO:0000259" key="6">
    <source>
        <dbReference type="PROSITE" id="PS51253"/>
    </source>
</evidence>
<dbReference type="SUPFAM" id="SSF46689">
    <property type="entry name" value="Homeodomain-like"/>
    <property type="match status" value="2"/>
</dbReference>
<protein>
    <submittedName>
        <fullName evidence="7">Target of myb1 like 2 membrane trafficking protein</fullName>
    </submittedName>
</protein>
<dbReference type="InterPro" id="IPR007889">
    <property type="entry name" value="HTH_Psq"/>
</dbReference>
<dbReference type="Ensembl" id="ENSPSIT00000011933.1">
    <property type="protein sequence ID" value="ENSPSIP00000011876.1"/>
    <property type="gene ID" value="ENSPSIG00000010724.1"/>
</dbReference>
<dbReference type="Pfam" id="PF03221">
    <property type="entry name" value="HTH_Tnp_Tc5"/>
    <property type="match status" value="1"/>
</dbReference>
<dbReference type="HOGENOM" id="CLU_018294_1_1_1"/>
<comment type="subcellular location">
    <subcellularLocation>
        <location evidence="1 4">Nucleus</location>
    </subcellularLocation>
</comment>
<dbReference type="Proteomes" id="UP000007267">
    <property type="component" value="Unassembled WGS sequence"/>
</dbReference>
<dbReference type="GO" id="GO:0003677">
    <property type="term" value="F:DNA binding"/>
    <property type="evidence" value="ECO:0007669"/>
    <property type="project" value="UniProtKB-UniRule"/>
</dbReference>
<dbReference type="InterPro" id="IPR050863">
    <property type="entry name" value="CenT-Element_Derived"/>
</dbReference>
<evidence type="ECO:0000256" key="1">
    <source>
        <dbReference type="ARBA" id="ARBA00004123"/>
    </source>
</evidence>
<accession>K7FV16</accession>
<evidence type="ECO:0000256" key="3">
    <source>
        <dbReference type="ARBA" id="ARBA00023242"/>
    </source>
</evidence>
<dbReference type="InterPro" id="IPR006600">
    <property type="entry name" value="HTH_CenpB_DNA-bd_dom"/>
</dbReference>
<reference evidence="7" key="4">
    <citation type="submission" date="2025-09" db="UniProtKB">
        <authorList>
            <consortium name="Ensembl"/>
        </authorList>
    </citation>
    <scope>IDENTIFICATION</scope>
</reference>
<dbReference type="GeneTree" id="ENSGT00940000166824"/>
<dbReference type="Pfam" id="PF03184">
    <property type="entry name" value="DDE_1"/>
    <property type="match status" value="1"/>
</dbReference>
<reference evidence="8" key="1">
    <citation type="submission" date="2011-10" db="EMBL/GenBank/DDBJ databases">
        <authorList>
            <consortium name="Soft-shell Turtle Genome Consortium"/>
        </authorList>
    </citation>
    <scope>NUCLEOTIDE SEQUENCE [LARGE SCALE GENOMIC DNA]</scope>
    <source>
        <strain evidence="8">Daiwa-1</strain>
    </source>
</reference>
<name>K7FV16_PELSI</name>
<dbReference type="Gene3D" id="1.10.10.60">
    <property type="entry name" value="Homeodomain-like"/>
    <property type="match status" value="2"/>
</dbReference>